<name>A0A6G8F3N5_9BACT</name>
<dbReference type="InterPro" id="IPR016097">
    <property type="entry name" value="DUF695"/>
</dbReference>
<evidence type="ECO:0000259" key="1">
    <source>
        <dbReference type="Pfam" id="PF05117"/>
    </source>
</evidence>
<evidence type="ECO:0000313" key="2">
    <source>
        <dbReference type="EMBL" id="QIM10834.1"/>
    </source>
</evidence>
<sequence>MKYTDKWWSYPAEGDSGKTVIVTGRDCIDDFRESGKYNYRIDVTWRYNSLPDGMPEEEDAEMMEKVTDALLEAFKKDRVAVMTGIYTGDGQRNWVLYTKNLKIFSLVFNKALEPLPTIPFLIEAEEDPEWQEYSHMREETYVPDED</sequence>
<dbReference type="EMBL" id="MT002444">
    <property type="protein sequence ID" value="QIM10834.1"/>
    <property type="molecule type" value="Genomic_DNA"/>
</dbReference>
<feature type="domain" description="DUF695" evidence="1">
    <location>
        <begin position="6"/>
        <end position="134"/>
    </location>
</feature>
<proteinExistence type="predicted"/>
<dbReference type="Pfam" id="PF05117">
    <property type="entry name" value="DUF695"/>
    <property type="match status" value="1"/>
</dbReference>
<dbReference type="AlphaFoldDB" id="A0A6G8F3N5"/>
<gene>
    <name evidence="2" type="ORF">Muribac1_0430</name>
</gene>
<accession>A0A6G8F3N5</accession>
<reference evidence="2" key="1">
    <citation type="journal article" date="2020" name="J. ISSAAS">
        <title>Lactobacilli and other gastrointestinal microbiota of Peromyscus leucopus, reservoir host for agents of Lyme disease and other zoonoses in North America.</title>
        <authorList>
            <person name="Milovic A."/>
            <person name="Bassam K."/>
            <person name="Shao H."/>
            <person name="Chatzistamou I."/>
            <person name="Tufts D.M."/>
            <person name="Diuk-Wasser M."/>
            <person name="Barbour A.G."/>
        </authorList>
    </citation>
    <scope>NUCLEOTIDE SEQUENCE</scope>
    <source>
        <strain evidence="2">LL71</strain>
    </source>
</reference>
<organism evidence="2">
    <name type="scientific">uncultured Muribaculaceae bacterium</name>
    <dbReference type="NCBI Taxonomy" id="2301481"/>
    <lineage>
        <taxon>Bacteria</taxon>
        <taxon>Pseudomonadati</taxon>
        <taxon>Bacteroidota</taxon>
        <taxon>Bacteroidia</taxon>
        <taxon>Bacteroidales</taxon>
        <taxon>Muribaculaceae</taxon>
        <taxon>environmental samples</taxon>
    </lineage>
</organism>
<protein>
    <recommendedName>
        <fullName evidence="1">DUF695 domain-containing protein</fullName>
    </recommendedName>
</protein>